<evidence type="ECO:0000313" key="3">
    <source>
        <dbReference type="Proteomes" id="UP000821866"/>
    </source>
</evidence>
<proteinExistence type="predicted"/>
<dbReference type="Proteomes" id="UP000821866">
    <property type="component" value="Chromosome 10"/>
</dbReference>
<sequence length="201" mass="22198">MSLFHVFQVSLSLALSYGLSRANIAVGSATTWPFLHQLPLTLTSDGFFLGSSPGHYENANSQRTNPPKIVQWHFWWSIAYLSPNVWIPPLSLAFARLDAPPIGSLFPKGLTLLLLGTPLIGSPVNLHPFHCRPGPPPSYVASLSPHCDATWSALRHRTGKLRLRTAAFKLAPWHNAREIADSRRCAMISTGMQKLGAFFLF</sequence>
<feature type="signal peptide" evidence="1">
    <location>
        <begin position="1"/>
        <end position="22"/>
    </location>
</feature>
<evidence type="ECO:0000256" key="1">
    <source>
        <dbReference type="SAM" id="SignalP"/>
    </source>
</evidence>
<name>A0A9J6ER58_RHIMP</name>
<gene>
    <name evidence="2" type="ORF">HPB51_006131</name>
</gene>
<comment type="caution">
    <text evidence="2">The sequence shown here is derived from an EMBL/GenBank/DDBJ whole genome shotgun (WGS) entry which is preliminary data.</text>
</comment>
<reference evidence="2" key="1">
    <citation type="journal article" date="2020" name="Cell">
        <title>Large-Scale Comparative Analyses of Tick Genomes Elucidate Their Genetic Diversity and Vector Capacities.</title>
        <authorList>
            <consortium name="Tick Genome and Microbiome Consortium (TIGMIC)"/>
            <person name="Jia N."/>
            <person name="Wang J."/>
            <person name="Shi W."/>
            <person name="Du L."/>
            <person name="Sun Y."/>
            <person name="Zhan W."/>
            <person name="Jiang J.F."/>
            <person name="Wang Q."/>
            <person name="Zhang B."/>
            <person name="Ji P."/>
            <person name="Bell-Sakyi L."/>
            <person name="Cui X.M."/>
            <person name="Yuan T.T."/>
            <person name="Jiang B.G."/>
            <person name="Yang W.F."/>
            <person name="Lam T.T."/>
            <person name="Chang Q.C."/>
            <person name="Ding S.J."/>
            <person name="Wang X.J."/>
            <person name="Zhu J.G."/>
            <person name="Ruan X.D."/>
            <person name="Zhao L."/>
            <person name="Wei J.T."/>
            <person name="Ye R.Z."/>
            <person name="Que T.C."/>
            <person name="Du C.H."/>
            <person name="Zhou Y.H."/>
            <person name="Cheng J.X."/>
            <person name="Dai P.F."/>
            <person name="Guo W.B."/>
            <person name="Han X.H."/>
            <person name="Huang E.J."/>
            <person name="Li L.F."/>
            <person name="Wei W."/>
            <person name="Gao Y.C."/>
            <person name="Liu J.Z."/>
            <person name="Shao H.Z."/>
            <person name="Wang X."/>
            <person name="Wang C.C."/>
            <person name="Yang T.C."/>
            <person name="Huo Q.B."/>
            <person name="Li W."/>
            <person name="Chen H.Y."/>
            <person name="Chen S.E."/>
            <person name="Zhou L.G."/>
            <person name="Ni X.B."/>
            <person name="Tian J.H."/>
            <person name="Sheng Y."/>
            <person name="Liu T."/>
            <person name="Pan Y.S."/>
            <person name="Xia L.Y."/>
            <person name="Li J."/>
            <person name="Zhao F."/>
            <person name="Cao W.C."/>
        </authorList>
    </citation>
    <scope>NUCLEOTIDE SEQUENCE</scope>
    <source>
        <strain evidence="2">Rmic-2018</strain>
    </source>
</reference>
<evidence type="ECO:0008006" key="4">
    <source>
        <dbReference type="Google" id="ProtNLM"/>
    </source>
</evidence>
<protein>
    <recommendedName>
        <fullName evidence="4">Secreted protein</fullName>
    </recommendedName>
</protein>
<dbReference type="AlphaFoldDB" id="A0A9J6ER58"/>
<organism evidence="2 3">
    <name type="scientific">Rhipicephalus microplus</name>
    <name type="common">Cattle tick</name>
    <name type="synonym">Boophilus microplus</name>
    <dbReference type="NCBI Taxonomy" id="6941"/>
    <lineage>
        <taxon>Eukaryota</taxon>
        <taxon>Metazoa</taxon>
        <taxon>Ecdysozoa</taxon>
        <taxon>Arthropoda</taxon>
        <taxon>Chelicerata</taxon>
        <taxon>Arachnida</taxon>
        <taxon>Acari</taxon>
        <taxon>Parasitiformes</taxon>
        <taxon>Ixodida</taxon>
        <taxon>Ixodoidea</taxon>
        <taxon>Ixodidae</taxon>
        <taxon>Rhipicephalinae</taxon>
        <taxon>Rhipicephalus</taxon>
        <taxon>Boophilus</taxon>
    </lineage>
</organism>
<dbReference type="EMBL" id="JABSTU010000002">
    <property type="protein sequence ID" value="KAH8036862.1"/>
    <property type="molecule type" value="Genomic_DNA"/>
</dbReference>
<evidence type="ECO:0000313" key="2">
    <source>
        <dbReference type="EMBL" id="KAH8036862.1"/>
    </source>
</evidence>
<feature type="chain" id="PRO_5039920492" description="Secreted protein" evidence="1">
    <location>
        <begin position="23"/>
        <end position="201"/>
    </location>
</feature>
<keyword evidence="3" id="KW-1185">Reference proteome</keyword>
<reference evidence="2" key="2">
    <citation type="submission" date="2021-09" db="EMBL/GenBank/DDBJ databases">
        <authorList>
            <person name="Jia N."/>
            <person name="Wang J."/>
            <person name="Shi W."/>
            <person name="Du L."/>
            <person name="Sun Y."/>
            <person name="Zhan W."/>
            <person name="Jiang J."/>
            <person name="Wang Q."/>
            <person name="Zhang B."/>
            <person name="Ji P."/>
            <person name="Sakyi L.B."/>
            <person name="Cui X."/>
            <person name="Yuan T."/>
            <person name="Jiang B."/>
            <person name="Yang W."/>
            <person name="Lam T.T.-Y."/>
            <person name="Chang Q."/>
            <person name="Ding S."/>
            <person name="Wang X."/>
            <person name="Zhu J."/>
            <person name="Ruan X."/>
            <person name="Zhao L."/>
            <person name="Wei J."/>
            <person name="Que T."/>
            <person name="Du C."/>
            <person name="Cheng J."/>
            <person name="Dai P."/>
            <person name="Han X."/>
            <person name="Huang E."/>
            <person name="Gao Y."/>
            <person name="Liu J."/>
            <person name="Shao H."/>
            <person name="Ye R."/>
            <person name="Li L."/>
            <person name="Wei W."/>
            <person name="Wang X."/>
            <person name="Wang C."/>
            <person name="Huo Q."/>
            <person name="Li W."/>
            <person name="Guo W."/>
            <person name="Chen H."/>
            <person name="Chen S."/>
            <person name="Zhou L."/>
            <person name="Zhou L."/>
            <person name="Ni X."/>
            <person name="Tian J."/>
            <person name="Zhou Y."/>
            <person name="Sheng Y."/>
            <person name="Liu T."/>
            <person name="Pan Y."/>
            <person name="Xia L."/>
            <person name="Li J."/>
            <person name="Zhao F."/>
            <person name="Cao W."/>
        </authorList>
    </citation>
    <scope>NUCLEOTIDE SEQUENCE</scope>
    <source>
        <strain evidence="2">Rmic-2018</strain>
        <tissue evidence="2">Larvae</tissue>
    </source>
</reference>
<accession>A0A9J6ER58</accession>
<keyword evidence="1" id="KW-0732">Signal</keyword>